<gene>
    <name evidence="2" type="ORF">O1G21_03165</name>
</gene>
<dbReference type="Proteomes" id="UP001212821">
    <property type="component" value="Chromosome"/>
</dbReference>
<keyword evidence="3" id="KW-1185">Reference proteome</keyword>
<protein>
    <submittedName>
        <fullName evidence="2">Ferritin-like protein</fullName>
    </submittedName>
</protein>
<dbReference type="InterPro" id="IPR026820">
    <property type="entry name" value="VioB/RebD_dom"/>
</dbReference>
<dbReference type="EMBL" id="CP115450">
    <property type="protein sequence ID" value="WBP84944.1"/>
    <property type="molecule type" value="Genomic_DNA"/>
</dbReference>
<reference evidence="3" key="1">
    <citation type="submission" date="2022-12" db="EMBL/GenBank/DDBJ databases">
        <authorList>
            <person name="Mo P."/>
        </authorList>
    </citation>
    <scope>NUCLEOTIDE SEQUENCE [LARGE SCALE GENOMIC DNA]</scope>
    <source>
        <strain evidence="3">HUAS 3-15</strain>
    </source>
</reference>
<proteinExistence type="predicted"/>
<dbReference type="RefSeq" id="WP_270140528.1">
    <property type="nucleotide sequence ID" value="NZ_CP115450.1"/>
</dbReference>
<evidence type="ECO:0000313" key="3">
    <source>
        <dbReference type="Proteomes" id="UP001212821"/>
    </source>
</evidence>
<dbReference type="PANTHER" id="PTHR34400:SF4">
    <property type="entry name" value="MEMBRANE PROTEIN"/>
    <property type="match status" value="1"/>
</dbReference>
<dbReference type="Pfam" id="PF12902">
    <property type="entry name" value="Ferritin-like"/>
    <property type="match status" value="1"/>
</dbReference>
<organism evidence="2 3">
    <name type="scientific">Kitasatospora cathayae</name>
    <dbReference type="NCBI Taxonomy" id="3004092"/>
    <lineage>
        <taxon>Bacteria</taxon>
        <taxon>Bacillati</taxon>
        <taxon>Actinomycetota</taxon>
        <taxon>Actinomycetes</taxon>
        <taxon>Kitasatosporales</taxon>
        <taxon>Streptomycetaceae</taxon>
        <taxon>Kitasatospora</taxon>
    </lineage>
</organism>
<dbReference type="PANTHER" id="PTHR34400">
    <property type="match status" value="1"/>
</dbReference>
<evidence type="ECO:0000313" key="2">
    <source>
        <dbReference type="EMBL" id="WBP84944.1"/>
    </source>
</evidence>
<feature type="domain" description="Iminophenyl-pyruvate dimer synthase" evidence="1">
    <location>
        <begin position="38"/>
        <end position="263"/>
    </location>
</feature>
<name>A0ABY7PWY3_9ACTN</name>
<sequence>MTVTAPREAATPLILTHPETKVDPRRPIETLDDLVKHLKQAAYLEMSTIPMYLYPSFSIASRGYSQWDPGMGAFRLIRSIVVEEMLHLCLVRNLLVALGKGDEISFYRKDFAPTYPSYMLHRWPPLVLDLGPCTRELVRDVFMEFELPSPAIGAGAVPDGWYATIGEFYAAVGKGLKTLNDTTPDLWKQNKPYLQYITAYWNKDGGGEPVAIKDLETAQEALKTIVEQGEGASPDMLTVPIDPLKPVPGLDEMPHYIKFKRIADGVEPIGPVWPLPTNPTAEIYRDDERVRSINTLFNAVYSYVLYMIDMVYTSSREDVTPGQDNPRYHYERTFISAMQGILVTVAQTMVATRADIDQSSGTRLGPTVRADAAATMGPGPAVITNAGPTFEFHELPETGKKKHLMDLCDAAMVHFPQLGGDNSVRWLIGKLPDEL</sequence>
<dbReference type="InterPro" id="IPR012347">
    <property type="entry name" value="Ferritin-like"/>
</dbReference>
<accession>A0ABY7PWY3</accession>
<evidence type="ECO:0000259" key="1">
    <source>
        <dbReference type="Pfam" id="PF12902"/>
    </source>
</evidence>
<dbReference type="Gene3D" id="1.20.1260.10">
    <property type="match status" value="1"/>
</dbReference>